<dbReference type="InterPro" id="IPR003399">
    <property type="entry name" value="Mce/MlaD"/>
</dbReference>
<proteinExistence type="predicted"/>
<keyword evidence="1" id="KW-0472">Membrane</keyword>
<evidence type="ECO:0000256" key="1">
    <source>
        <dbReference type="SAM" id="Phobius"/>
    </source>
</evidence>
<evidence type="ECO:0000259" key="2">
    <source>
        <dbReference type="Pfam" id="PF02470"/>
    </source>
</evidence>
<dbReference type="Pfam" id="PF02470">
    <property type="entry name" value="MlaD"/>
    <property type="match status" value="1"/>
</dbReference>
<dbReference type="PANTHER" id="PTHR33371:SF4">
    <property type="entry name" value="INTERMEMBRANE PHOSPHOLIPID TRANSPORT SYSTEM BINDING PROTEIN MLAD"/>
    <property type="match status" value="1"/>
</dbReference>
<protein>
    <recommendedName>
        <fullName evidence="2">Mce/MlaD domain-containing protein</fullName>
    </recommendedName>
</protein>
<dbReference type="Proteomes" id="UP000031364">
    <property type="component" value="Unassembled WGS sequence"/>
</dbReference>
<sequence length="366" mass="38255">MVHRLFASRGFVSALGGLLVVALALVAGIVLLQPTKARIGYCAILPDAIGLYVGNDVTLRGIKVGTVTAITNENAAVRVDFRIDAQHPLRGDPTATTVSDTIVADRRLAVHSSAGPDWQPRACLTRTATPKSITQTLDALSTLADQLDGGSDPAHRDSLSNAVTEFDRATTGTGPTLNTIITRLASVLRSPDASIAHIGSLLDALTALSHSVANGWGDLRQMLTGLSPILQLVNSVWDQVVQIVNSIVVLLPWINDITTEYGGRILGLLDTTVPFLGLAAAHAGSLRQLLDLIPVVDKGFRTVADPNTGRLALAYRGPKVTLDQPGADQVCAALNALLPGRCTNSGAGLATTDLTTVVLGVIGRAQ</sequence>
<accession>A0ABR4ZQ25</accession>
<name>A0ABR4ZQ25_9NOCA</name>
<evidence type="ECO:0000313" key="3">
    <source>
        <dbReference type="EMBL" id="KIA66799.1"/>
    </source>
</evidence>
<feature type="transmembrane region" description="Helical" evidence="1">
    <location>
        <begin position="12"/>
        <end position="32"/>
    </location>
</feature>
<comment type="caution">
    <text evidence="3">The sequence shown here is derived from an EMBL/GenBank/DDBJ whole genome shotgun (WGS) entry which is preliminary data.</text>
</comment>
<dbReference type="InterPro" id="IPR052336">
    <property type="entry name" value="MlaD_Phospholipid_Transporter"/>
</dbReference>
<dbReference type="RefSeq" id="WP_043663488.1">
    <property type="nucleotide sequence ID" value="NZ_BDCI01000004.1"/>
</dbReference>
<gene>
    <name evidence="3" type="ORF">FG87_01460</name>
</gene>
<keyword evidence="1" id="KW-1133">Transmembrane helix</keyword>
<organism evidence="3 4">
    <name type="scientific">Nocardia vulneris</name>
    <dbReference type="NCBI Taxonomy" id="1141657"/>
    <lineage>
        <taxon>Bacteria</taxon>
        <taxon>Bacillati</taxon>
        <taxon>Actinomycetota</taxon>
        <taxon>Actinomycetes</taxon>
        <taxon>Mycobacteriales</taxon>
        <taxon>Nocardiaceae</taxon>
        <taxon>Nocardia</taxon>
    </lineage>
</organism>
<dbReference type="EMBL" id="JNFP01000001">
    <property type="protein sequence ID" value="KIA66799.1"/>
    <property type="molecule type" value="Genomic_DNA"/>
</dbReference>
<keyword evidence="1" id="KW-0812">Transmembrane</keyword>
<dbReference type="PANTHER" id="PTHR33371">
    <property type="entry name" value="INTERMEMBRANE PHOSPHOLIPID TRANSPORT SYSTEM BINDING PROTEIN MLAD-RELATED"/>
    <property type="match status" value="1"/>
</dbReference>
<evidence type="ECO:0000313" key="4">
    <source>
        <dbReference type="Proteomes" id="UP000031364"/>
    </source>
</evidence>
<keyword evidence="4" id="KW-1185">Reference proteome</keyword>
<feature type="domain" description="Mce/MlaD" evidence="2">
    <location>
        <begin position="44"/>
        <end position="109"/>
    </location>
</feature>
<reference evidence="3 4" key="1">
    <citation type="journal article" date="2014" name="Int. J. Syst. Evol. Microbiol.">
        <title>Nocardia vulneris sp. nov., isolated from wounds of human patients in North America.</title>
        <authorList>
            <person name="Lasker B.A."/>
            <person name="Bell M."/>
            <person name="Klenk H.P."/>
            <person name="Sproer C."/>
            <person name="Schumann C."/>
            <person name="Schumann P."/>
            <person name="Brown J.M."/>
        </authorList>
    </citation>
    <scope>NUCLEOTIDE SEQUENCE [LARGE SCALE GENOMIC DNA]</scope>
    <source>
        <strain evidence="3 4">W9851</strain>
    </source>
</reference>